<dbReference type="GeneID" id="32474468"/>
<gene>
    <name evidence="3" type="ORF">HMPREF9432_01685</name>
</gene>
<evidence type="ECO:0000313" key="3">
    <source>
        <dbReference type="EMBL" id="EHG24011.1"/>
    </source>
</evidence>
<dbReference type="RefSeq" id="WP_006693831.1">
    <property type="nucleotide sequence ID" value="NZ_JH376860.1"/>
</dbReference>
<reference evidence="3 4" key="1">
    <citation type="submission" date="2011-08" db="EMBL/GenBank/DDBJ databases">
        <title>The Genome Sequence of Selenomonas noxia F0398.</title>
        <authorList>
            <consortium name="The Broad Institute Genome Sequencing Platform"/>
            <person name="Earl A."/>
            <person name="Ward D."/>
            <person name="Feldgarden M."/>
            <person name="Gevers D."/>
            <person name="Izard J."/>
            <person name="Ganesan A."/>
            <person name="Blanton J.M."/>
            <person name="Baranova O.V."/>
            <person name="Tanner A.C."/>
            <person name="Dewhirst F.E."/>
            <person name="Young S.K."/>
            <person name="Zeng Q."/>
            <person name="Gargeya S."/>
            <person name="Fitzgerald M."/>
            <person name="Haas B."/>
            <person name="Abouelleil A."/>
            <person name="Alvarado L."/>
            <person name="Arachchi H.M."/>
            <person name="Berlin A."/>
            <person name="Brown A."/>
            <person name="Chapman S.B."/>
            <person name="Chen Z."/>
            <person name="Dunbar C."/>
            <person name="Freedman E."/>
            <person name="Gearin G."/>
            <person name="Gellesch M."/>
            <person name="Goldberg J."/>
            <person name="Griggs A."/>
            <person name="Gujja S."/>
            <person name="Heiman D."/>
            <person name="Howarth C."/>
            <person name="Larson L."/>
            <person name="Lui A."/>
            <person name="MacDonald P.J.P."/>
            <person name="Montmayeur A."/>
            <person name="Murphy C."/>
            <person name="Neiman D."/>
            <person name="Pearson M."/>
            <person name="Priest M."/>
            <person name="Roberts A."/>
            <person name="Saif S."/>
            <person name="Shea T."/>
            <person name="Shenoy N."/>
            <person name="Sisk P."/>
            <person name="Stolte C."/>
            <person name="Sykes S."/>
            <person name="Wortman J."/>
            <person name="Nusbaum C."/>
            <person name="Birren B."/>
        </authorList>
    </citation>
    <scope>NUCLEOTIDE SEQUENCE [LARGE SCALE GENOMIC DNA]</scope>
    <source>
        <strain evidence="3 4">F0398</strain>
    </source>
</reference>
<name>A0ABN0DNV2_9FIRM</name>
<organism evidence="3 4">
    <name type="scientific">Selenomonas noxia F0398</name>
    <dbReference type="NCBI Taxonomy" id="702437"/>
    <lineage>
        <taxon>Bacteria</taxon>
        <taxon>Bacillati</taxon>
        <taxon>Bacillota</taxon>
        <taxon>Negativicutes</taxon>
        <taxon>Selenomonadales</taxon>
        <taxon>Selenomonadaceae</taxon>
        <taxon>Selenomonas</taxon>
    </lineage>
</organism>
<comment type="caution">
    <text evidence="3">The sequence shown here is derived from an EMBL/GenBank/DDBJ whole genome shotgun (WGS) entry which is preliminary data.</text>
</comment>
<dbReference type="Pfam" id="PF02470">
    <property type="entry name" value="MlaD"/>
    <property type="match status" value="1"/>
</dbReference>
<keyword evidence="1" id="KW-0812">Transmembrane</keyword>
<evidence type="ECO:0000259" key="2">
    <source>
        <dbReference type="Pfam" id="PF02470"/>
    </source>
</evidence>
<accession>A0ABN0DNV2</accession>
<evidence type="ECO:0000313" key="4">
    <source>
        <dbReference type="Proteomes" id="UP000003175"/>
    </source>
</evidence>
<dbReference type="Gene3D" id="1.10.287.950">
    <property type="entry name" value="Methyl-accepting chemotaxis protein"/>
    <property type="match status" value="1"/>
</dbReference>
<feature type="transmembrane region" description="Helical" evidence="1">
    <location>
        <begin position="7"/>
        <end position="28"/>
    </location>
</feature>
<dbReference type="SUPFAM" id="SSF58104">
    <property type="entry name" value="Methyl-accepting chemotaxis protein (MCP) signaling domain"/>
    <property type="match status" value="1"/>
</dbReference>
<feature type="domain" description="Mce/MlaD" evidence="2">
    <location>
        <begin position="36"/>
        <end position="109"/>
    </location>
</feature>
<sequence>MSAEAKVGAFTLGGAALLIAVVVFFGGLRFSGSHDYTLYAGFGRAIGLNPEAQVLLAGVPVGRVEDIASDGTGVTVSMVIQNGVKIPRGSSVTIAQPGIMGDKFVIITPSSATDYYGNGDYLYGADEMGMDAMFTELNKMIILVQEMLTSINSIVGAPGFQTSVVQLVSNMEHMTAHLDGLTATLEQMAAENRGNLQGMLAQMNTMAANLAQTTASVERIVSNLETVGADPATAENLKKTLANITEASGRIARIAEGIESVAGDPKTQEDARALIHNARTMTDKTNGLMGRLGNIKVTPKVDAIYSGKADDWRTNFNLDIGEAKGLYATFGVDDIGGGDKFNAQVGTRGTSFGARAGVVAGAAGIGLDAYAGEKFKFSADAYDPNDVTLRLRAQYQLRGGTYLFGEWNDVNDSRHRAFYTGVRQEF</sequence>
<keyword evidence="1" id="KW-1133">Transmembrane helix</keyword>
<keyword evidence="4" id="KW-1185">Reference proteome</keyword>
<dbReference type="EMBL" id="ADGH01000016">
    <property type="protein sequence ID" value="EHG24011.1"/>
    <property type="molecule type" value="Genomic_DNA"/>
</dbReference>
<keyword evidence="1" id="KW-0472">Membrane</keyword>
<proteinExistence type="predicted"/>
<dbReference type="PANTHER" id="PTHR33371:SF4">
    <property type="entry name" value="INTERMEMBRANE PHOSPHOLIPID TRANSPORT SYSTEM BINDING PROTEIN MLAD"/>
    <property type="match status" value="1"/>
</dbReference>
<evidence type="ECO:0000256" key="1">
    <source>
        <dbReference type="SAM" id="Phobius"/>
    </source>
</evidence>
<dbReference type="PANTHER" id="PTHR33371">
    <property type="entry name" value="INTERMEMBRANE PHOSPHOLIPID TRANSPORT SYSTEM BINDING PROTEIN MLAD-RELATED"/>
    <property type="match status" value="1"/>
</dbReference>
<dbReference type="InterPro" id="IPR052336">
    <property type="entry name" value="MlaD_Phospholipid_Transporter"/>
</dbReference>
<protein>
    <recommendedName>
        <fullName evidence="2">Mce/MlaD domain-containing protein</fullName>
    </recommendedName>
</protein>
<dbReference type="InterPro" id="IPR003399">
    <property type="entry name" value="Mce/MlaD"/>
</dbReference>
<dbReference type="Proteomes" id="UP000003175">
    <property type="component" value="Unassembled WGS sequence"/>
</dbReference>